<dbReference type="HOGENOM" id="CLU_071588_1_0_10"/>
<dbReference type="Pfam" id="PF19573">
    <property type="entry name" value="DUF6089"/>
    <property type="match status" value="1"/>
</dbReference>
<accession>F0P2H9</accession>
<dbReference type="STRING" id="865938.Weevi_1109"/>
<dbReference type="Gene3D" id="2.40.160.20">
    <property type="match status" value="1"/>
</dbReference>
<dbReference type="Proteomes" id="UP000008641">
    <property type="component" value="Chromosome"/>
</dbReference>
<dbReference type="eggNOG" id="COG3637">
    <property type="taxonomic scope" value="Bacteria"/>
</dbReference>
<evidence type="ECO:0000313" key="2">
    <source>
        <dbReference type="EMBL" id="ADX67818.1"/>
    </source>
</evidence>
<dbReference type="EMBL" id="CP002455">
    <property type="protein sequence ID" value="ADX67818.1"/>
    <property type="molecule type" value="Genomic_DNA"/>
</dbReference>
<dbReference type="InterPro" id="IPR045743">
    <property type="entry name" value="DUF6089"/>
</dbReference>
<sequence>MVIMKNYFLALLLLVNATSLLAQRHELGGFLGGANLISDIGSESYVNPIPNRLESGKINIPYIAGLIYRFNFNPYMGVRLGFYHSQVNNHDQNSNQLYKRNRKKFFKNNITEGSLLFEYNFFPINDEGNAHSPFIFAGIAGFMSREREVFFRETDIKDSQGNVVDPRGIDVRKKSAANFSLPIGVGYKIKFNYNWVLAAEVGFRYTNSDKLDYSEYTFNRNLYDQNGNLREEVDATKYLDYQRIGNISNTDWYVFSGLSLTYAFGRPPCYCD</sequence>
<feature type="domain" description="DUF6089" evidence="1">
    <location>
        <begin position="6"/>
        <end position="271"/>
    </location>
</feature>
<dbReference type="AlphaFoldDB" id="F0P2H9"/>
<keyword evidence="3" id="KW-1185">Reference proteome</keyword>
<protein>
    <recommendedName>
        <fullName evidence="1">DUF6089 domain-containing protein</fullName>
    </recommendedName>
</protein>
<gene>
    <name evidence="2" type="ordered locus">Weevi_1109</name>
</gene>
<dbReference type="SUPFAM" id="SSF56925">
    <property type="entry name" value="OMPA-like"/>
    <property type="match status" value="1"/>
</dbReference>
<reference evidence="2 3" key="1">
    <citation type="journal article" date="2011" name="Stand. Genomic Sci.">
        <title>Complete genome sequence of Weeksella virosa type strain (9751).</title>
        <authorList>
            <person name="Lang E."/>
            <person name="Teshima H."/>
            <person name="Lucas S."/>
            <person name="Lapidus A."/>
            <person name="Hammon N."/>
            <person name="Deshpande S."/>
            <person name="Nolan M."/>
            <person name="Cheng J.F."/>
            <person name="Pitluck S."/>
            <person name="Liolios K."/>
            <person name="Pagani I."/>
            <person name="Mikhailova N."/>
            <person name="Ivanova N."/>
            <person name="Mavromatis K."/>
            <person name="Pati A."/>
            <person name="Tapia R."/>
            <person name="Han C."/>
            <person name="Goodwin L."/>
            <person name="Chen A."/>
            <person name="Palaniappan K."/>
            <person name="Land M."/>
            <person name="Hauser L."/>
            <person name="Chang Y.J."/>
            <person name="Jeffries C.D."/>
            <person name="Brambilla E.M."/>
            <person name="Kopitz M."/>
            <person name="Rohde M."/>
            <person name="Goker M."/>
            <person name="Tindall B.J."/>
            <person name="Detter J.C."/>
            <person name="Woyke T."/>
            <person name="Bristow J."/>
            <person name="Eisen J.A."/>
            <person name="Markowitz V."/>
            <person name="Hugenholtz P."/>
            <person name="Klenk H.P."/>
            <person name="Kyrpides N.C."/>
        </authorList>
    </citation>
    <scope>NUCLEOTIDE SEQUENCE [LARGE SCALE GENOMIC DNA]</scope>
    <source>
        <strain evidence="3">ATCC 43766 / DSM 16922 / JCM 21250 / NBRC 16016 / NCTC 11634 / CL345/78</strain>
    </source>
</reference>
<organism evidence="2 3">
    <name type="scientific">Weeksella virosa (strain ATCC 43766 / DSM 16922 / JCM 21250 / CCUG 30538 / CDC 9751 / IAM 14551 / NBRC 16016 / NCTC 11634 / CL345/78)</name>
    <dbReference type="NCBI Taxonomy" id="865938"/>
    <lineage>
        <taxon>Bacteria</taxon>
        <taxon>Pseudomonadati</taxon>
        <taxon>Bacteroidota</taxon>
        <taxon>Flavobacteriia</taxon>
        <taxon>Flavobacteriales</taxon>
        <taxon>Weeksellaceae</taxon>
        <taxon>Weeksella</taxon>
    </lineage>
</organism>
<dbReference type="KEGG" id="wvi:Weevi_1109"/>
<dbReference type="OrthoDB" id="654178at2"/>
<proteinExistence type="predicted"/>
<name>F0P2H9_WEEVC</name>
<evidence type="ECO:0000259" key="1">
    <source>
        <dbReference type="Pfam" id="PF19573"/>
    </source>
</evidence>
<evidence type="ECO:0000313" key="3">
    <source>
        <dbReference type="Proteomes" id="UP000008641"/>
    </source>
</evidence>
<dbReference type="InterPro" id="IPR011250">
    <property type="entry name" value="OMP/PagP_B-barrel"/>
</dbReference>
<reference evidence="3" key="2">
    <citation type="journal article" date="2011" name="Stand. Genomic Sci.">
        <title>Complete genome sequence of Weeksella virosa type strain (9751T).</title>
        <authorList>
            <person name="Lang E."/>
            <person name="Teshima H."/>
            <person name="Lucas S."/>
            <person name="Lapidus A."/>
            <person name="Hammon N."/>
            <person name="Deshpande S."/>
            <person name="Nolan M."/>
            <person name="Cheng J."/>
            <person name="Pitluck S."/>
            <person name="Liolios K."/>
            <person name="Pagani I."/>
            <person name="Mikhailova N."/>
            <person name="Ivanova N."/>
            <person name="Mavromatis K."/>
            <person name="Pati A."/>
            <person name="Tapia R."/>
            <person name="Han C."/>
            <person name="Goodwin L."/>
            <person name="Chen A."/>
            <person name="Palaniappan K."/>
            <person name="Land M."/>
            <person name="Hauser L."/>
            <person name="Chang Y."/>
            <person name="Jeffries C."/>
            <person name="Brambilla E."/>
            <person name="Kopitz M."/>
            <person name="Rohde M."/>
            <person name="Goker M."/>
            <person name="Tindall B."/>
            <person name="Detter J."/>
            <person name="Woyke T."/>
            <person name="Bristow J."/>
            <person name="Eisen J."/>
            <person name="Markowitz V."/>
            <person name="Hugenholtz P."/>
            <person name="Klenk H."/>
            <person name="Kyrpides N."/>
        </authorList>
    </citation>
    <scope>NUCLEOTIDE SEQUENCE [LARGE SCALE GENOMIC DNA]</scope>
    <source>
        <strain evidence="3">ATCC 43766 / DSM 16922 / JCM 21250 / NBRC 16016 / NCTC 11634 / CL345/78</strain>
    </source>
</reference>